<feature type="region of interest" description="Disordered" evidence="6">
    <location>
        <begin position="1"/>
        <end position="63"/>
    </location>
</feature>
<accession>A0A9N9CQP3</accession>
<dbReference type="AlphaFoldDB" id="A0A9N9CQP3"/>
<dbReference type="InterPro" id="IPR024779">
    <property type="entry name" value="2OGFeDO_JBP1/TET_oxygenase_dom"/>
</dbReference>
<comment type="caution">
    <text evidence="8">The sequence shown here is derived from an EMBL/GenBank/DDBJ whole genome shotgun (WGS) entry which is preliminary data.</text>
</comment>
<keyword evidence="3" id="KW-0223">Dioxygenase</keyword>
<evidence type="ECO:0000256" key="1">
    <source>
        <dbReference type="ARBA" id="ARBA00001954"/>
    </source>
</evidence>
<evidence type="ECO:0000313" key="9">
    <source>
        <dbReference type="Proteomes" id="UP000789572"/>
    </source>
</evidence>
<keyword evidence="9" id="KW-1185">Reference proteome</keyword>
<dbReference type="GO" id="GO:0046872">
    <property type="term" value="F:metal ion binding"/>
    <property type="evidence" value="ECO:0007669"/>
    <property type="project" value="UniProtKB-KW"/>
</dbReference>
<reference evidence="8" key="1">
    <citation type="submission" date="2021-06" db="EMBL/GenBank/DDBJ databases">
        <authorList>
            <person name="Kallberg Y."/>
            <person name="Tangrot J."/>
            <person name="Rosling A."/>
        </authorList>
    </citation>
    <scope>NUCLEOTIDE SEQUENCE</scope>
    <source>
        <strain evidence="8">IA702</strain>
    </source>
</reference>
<keyword evidence="4" id="KW-0560">Oxidoreductase</keyword>
<evidence type="ECO:0000256" key="6">
    <source>
        <dbReference type="SAM" id="MobiDB-lite"/>
    </source>
</evidence>
<feature type="compositionally biased region" description="Basic and acidic residues" evidence="6">
    <location>
        <begin position="1"/>
        <end position="10"/>
    </location>
</feature>
<keyword evidence="2" id="KW-0479">Metal-binding</keyword>
<dbReference type="Gene3D" id="3.60.130.30">
    <property type="match status" value="1"/>
</dbReference>
<sequence length="640" mass="73646">MDVSTSKRNEPVLSKSTKRNLRRKEQRRIKKAKLAEHTNQSIDEGPTTPNSDSINNQDNQADDERSEIFYDPKKHKTQAEARLSTEDQSREYIRSLWISEDFLASDLKSVNNSEPIDIITPQFTFLEKFLEKRLQRQIVKKLINKGLFPSHVIKHNTYSLKLDILSNSQLDILSDAIYNKLYRNDVSEKSLPENSQSISTTFVIPANFMRLLESEIFGNNNSADSTTSMSFDLERKKIWGDFARWACFFIGPNFRKQFRDHCRRLWFKVEHAYQHEEAQNKPLENHNIREVFQKNPKDKLYTALETTKKVVHGIDLEGYRHIFKPQCFKNAFGETIVDFFDLANPLVAKNARNVIDRYYYHTLNNPTHQSKQFASNMIEHFCSFTDSNNEPYTTANTASSHCQEHLACVQELIQGLQSLSDIVNNYFHNTYPTLYTKMKNLNLGPNVPKSFGAFPTVGINYNTISQFHRNLKDHRNTLCVVCPLGNFEGGELTFPELKLIVHVKQGQAVAFRSNLLVHGNLPVVAGVRHSVVFYIHSTVIKQKRKFGSLFADYELDWGNNNDDKPSQEYLPPTLGSGNNDVKLKNHRRTNIALATIDVVLDQTRREIRSVTFNVLVKTILLGPPVKITLRDTLNESGINE</sequence>
<dbReference type="EMBL" id="CAJVPJ010001983">
    <property type="protein sequence ID" value="CAG8609576.1"/>
    <property type="molecule type" value="Genomic_DNA"/>
</dbReference>
<organism evidence="8 9">
    <name type="scientific">Paraglomus occultum</name>
    <dbReference type="NCBI Taxonomy" id="144539"/>
    <lineage>
        <taxon>Eukaryota</taxon>
        <taxon>Fungi</taxon>
        <taxon>Fungi incertae sedis</taxon>
        <taxon>Mucoromycota</taxon>
        <taxon>Glomeromycotina</taxon>
        <taxon>Glomeromycetes</taxon>
        <taxon>Paraglomerales</taxon>
        <taxon>Paraglomeraceae</taxon>
        <taxon>Paraglomus</taxon>
    </lineage>
</organism>
<comment type="cofactor">
    <cofactor evidence="1">
        <name>Fe(2+)</name>
        <dbReference type="ChEBI" id="CHEBI:29033"/>
    </cofactor>
</comment>
<dbReference type="Proteomes" id="UP000789572">
    <property type="component" value="Unassembled WGS sequence"/>
</dbReference>
<protein>
    <submittedName>
        <fullName evidence="8">8508_t:CDS:1</fullName>
    </submittedName>
</protein>
<evidence type="ECO:0000259" key="7">
    <source>
        <dbReference type="Pfam" id="PF12851"/>
    </source>
</evidence>
<feature type="domain" description="2OGFeDO JBP1/TET oxygenase" evidence="7">
    <location>
        <begin position="383"/>
        <end position="536"/>
    </location>
</feature>
<gene>
    <name evidence="8" type="ORF">POCULU_LOCUS7880</name>
</gene>
<evidence type="ECO:0000256" key="5">
    <source>
        <dbReference type="ARBA" id="ARBA00023004"/>
    </source>
</evidence>
<dbReference type="GO" id="GO:0051213">
    <property type="term" value="F:dioxygenase activity"/>
    <property type="evidence" value="ECO:0007669"/>
    <property type="project" value="UniProtKB-KW"/>
</dbReference>
<keyword evidence="5" id="KW-0408">Iron</keyword>
<feature type="compositionally biased region" description="Basic residues" evidence="6">
    <location>
        <begin position="16"/>
        <end position="32"/>
    </location>
</feature>
<feature type="region of interest" description="Disordered" evidence="6">
    <location>
        <begin position="561"/>
        <end position="580"/>
    </location>
</feature>
<name>A0A9N9CQP3_9GLOM</name>
<evidence type="ECO:0000256" key="3">
    <source>
        <dbReference type="ARBA" id="ARBA00022964"/>
    </source>
</evidence>
<dbReference type="Pfam" id="PF12851">
    <property type="entry name" value="Tet_JBP"/>
    <property type="match status" value="1"/>
</dbReference>
<evidence type="ECO:0000313" key="8">
    <source>
        <dbReference type="EMBL" id="CAG8609576.1"/>
    </source>
</evidence>
<evidence type="ECO:0000256" key="4">
    <source>
        <dbReference type="ARBA" id="ARBA00023002"/>
    </source>
</evidence>
<feature type="non-terminal residue" evidence="8">
    <location>
        <position position="1"/>
    </location>
</feature>
<evidence type="ECO:0000256" key="2">
    <source>
        <dbReference type="ARBA" id="ARBA00022723"/>
    </source>
</evidence>
<dbReference type="OrthoDB" id="2442370at2759"/>
<proteinExistence type="predicted"/>
<feature type="compositionally biased region" description="Polar residues" evidence="6">
    <location>
        <begin position="37"/>
        <end position="59"/>
    </location>
</feature>